<feature type="transmembrane region" description="Helical" evidence="12">
    <location>
        <begin position="163"/>
        <end position="184"/>
    </location>
</feature>
<dbReference type="PANTHER" id="PTHR39188:SF3">
    <property type="entry name" value="STAGE IV SPORULATION PROTEIN FB"/>
    <property type="match status" value="1"/>
</dbReference>
<evidence type="ECO:0000256" key="12">
    <source>
        <dbReference type="SAM" id="Phobius"/>
    </source>
</evidence>
<evidence type="ECO:0000313" key="14">
    <source>
        <dbReference type="EMBL" id="KKN60277.1"/>
    </source>
</evidence>
<comment type="similarity">
    <text evidence="3">Belongs to the peptidase M50B family.</text>
</comment>
<keyword evidence="5 12" id="KW-0812">Transmembrane</keyword>
<feature type="transmembrane region" description="Helical" evidence="12">
    <location>
        <begin position="131"/>
        <end position="151"/>
    </location>
</feature>
<name>A0A0F9SDB2_9ZZZZ</name>
<dbReference type="InterPro" id="IPR008915">
    <property type="entry name" value="Peptidase_M50"/>
</dbReference>
<proteinExistence type="inferred from homology"/>
<evidence type="ECO:0000256" key="2">
    <source>
        <dbReference type="ARBA" id="ARBA00004141"/>
    </source>
</evidence>
<evidence type="ECO:0000256" key="8">
    <source>
        <dbReference type="ARBA" id="ARBA00022833"/>
    </source>
</evidence>
<keyword evidence="11 12" id="KW-0472">Membrane</keyword>
<comment type="caution">
    <text evidence="14">The sequence shown here is derived from an EMBL/GenBank/DDBJ whole genome shotgun (WGS) entry which is preliminary data.</text>
</comment>
<keyword evidence="6" id="KW-0479">Metal-binding</keyword>
<feature type="domain" description="Peptidase M50" evidence="13">
    <location>
        <begin position="43"/>
        <end position="118"/>
    </location>
</feature>
<evidence type="ECO:0000256" key="6">
    <source>
        <dbReference type="ARBA" id="ARBA00022723"/>
    </source>
</evidence>
<feature type="transmembrane region" description="Helical" evidence="12">
    <location>
        <begin position="37"/>
        <end position="56"/>
    </location>
</feature>
<dbReference type="PANTHER" id="PTHR39188">
    <property type="entry name" value="MEMBRANE-ASSOCIATED ZINC METALLOPROTEASE M50B"/>
    <property type="match status" value="1"/>
</dbReference>
<keyword evidence="10" id="KW-0482">Metalloprotease</keyword>
<evidence type="ECO:0000256" key="7">
    <source>
        <dbReference type="ARBA" id="ARBA00022801"/>
    </source>
</evidence>
<evidence type="ECO:0000256" key="1">
    <source>
        <dbReference type="ARBA" id="ARBA00001947"/>
    </source>
</evidence>
<reference evidence="14" key="1">
    <citation type="journal article" date="2015" name="Nature">
        <title>Complex archaea that bridge the gap between prokaryotes and eukaryotes.</title>
        <authorList>
            <person name="Spang A."/>
            <person name="Saw J.H."/>
            <person name="Jorgensen S.L."/>
            <person name="Zaremba-Niedzwiedzka K."/>
            <person name="Martijn J."/>
            <person name="Lind A.E."/>
            <person name="van Eijk R."/>
            <person name="Schleper C."/>
            <person name="Guy L."/>
            <person name="Ettema T.J."/>
        </authorList>
    </citation>
    <scope>NUCLEOTIDE SEQUENCE</scope>
</reference>
<comment type="subcellular location">
    <subcellularLocation>
        <location evidence="2">Membrane</location>
        <topology evidence="2">Multi-pass membrane protein</topology>
    </subcellularLocation>
</comment>
<evidence type="ECO:0000259" key="13">
    <source>
        <dbReference type="Pfam" id="PF02163"/>
    </source>
</evidence>
<protein>
    <recommendedName>
        <fullName evidence="13">Peptidase M50 domain-containing protein</fullName>
    </recommendedName>
</protein>
<evidence type="ECO:0000256" key="4">
    <source>
        <dbReference type="ARBA" id="ARBA00022670"/>
    </source>
</evidence>
<comment type="cofactor">
    <cofactor evidence="1">
        <name>Zn(2+)</name>
        <dbReference type="ChEBI" id="CHEBI:29105"/>
    </cofactor>
</comment>
<keyword evidence="9 12" id="KW-1133">Transmembrane helix</keyword>
<feature type="transmembrane region" description="Helical" evidence="12">
    <location>
        <begin position="190"/>
        <end position="216"/>
    </location>
</feature>
<dbReference type="EMBL" id="LAZR01000700">
    <property type="protein sequence ID" value="KKN60277.1"/>
    <property type="molecule type" value="Genomic_DNA"/>
</dbReference>
<organism evidence="14">
    <name type="scientific">marine sediment metagenome</name>
    <dbReference type="NCBI Taxonomy" id="412755"/>
    <lineage>
        <taxon>unclassified sequences</taxon>
        <taxon>metagenomes</taxon>
        <taxon>ecological metagenomes</taxon>
    </lineage>
</organism>
<evidence type="ECO:0000256" key="11">
    <source>
        <dbReference type="ARBA" id="ARBA00023136"/>
    </source>
</evidence>
<feature type="domain" description="Peptidase M50" evidence="13">
    <location>
        <begin position="135"/>
        <end position="189"/>
    </location>
</feature>
<keyword evidence="4" id="KW-0645">Protease</keyword>
<dbReference type="AlphaFoldDB" id="A0A0F9SDB2"/>
<evidence type="ECO:0000256" key="3">
    <source>
        <dbReference type="ARBA" id="ARBA00007931"/>
    </source>
</evidence>
<gene>
    <name evidence="14" type="ORF">LCGC14_0533270</name>
</gene>
<evidence type="ECO:0000256" key="5">
    <source>
        <dbReference type="ARBA" id="ARBA00022692"/>
    </source>
</evidence>
<sequence length="231" mass="25509">MKIGNTQVKLHFSILLLFVLLTWQCRAIDTNPLIGILSGAMLTVIVFSMALLHEMAHVKAAERMGYHTDIVILWAFGGAAQIPGLLNASPKKEFIVAIAGPLSNIVVAIITFFVALLLGVDLLEVSNLYTLYLPFVMMYIFWYNTLMGLLNMIPAFPMDGGRVMRAILSIFMPALKATKIAVYIAKGFAIMFSATGIVLSISWGAIIMPLIGIYIWRVASMELKHRLNPYG</sequence>
<keyword evidence="8" id="KW-0862">Zinc</keyword>
<keyword evidence="7" id="KW-0378">Hydrolase</keyword>
<evidence type="ECO:0000256" key="10">
    <source>
        <dbReference type="ARBA" id="ARBA00023049"/>
    </source>
</evidence>
<dbReference type="Pfam" id="PF02163">
    <property type="entry name" value="Peptidase_M50"/>
    <property type="match status" value="2"/>
</dbReference>
<feature type="transmembrane region" description="Helical" evidence="12">
    <location>
        <begin position="94"/>
        <end position="119"/>
    </location>
</feature>
<evidence type="ECO:0000256" key="9">
    <source>
        <dbReference type="ARBA" id="ARBA00022989"/>
    </source>
</evidence>
<dbReference type="GO" id="GO:0046872">
    <property type="term" value="F:metal ion binding"/>
    <property type="evidence" value="ECO:0007669"/>
    <property type="project" value="UniProtKB-KW"/>
</dbReference>
<dbReference type="GO" id="GO:0006508">
    <property type="term" value="P:proteolysis"/>
    <property type="evidence" value="ECO:0007669"/>
    <property type="project" value="UniProtKB-KW"/>
</dbReference>
<dbReference type="GO" id="GO:0016020">
    <property type="term" value="C:membrane"/>
    <property type="evidence" value="ECO:0007669"/>
    <property type="project" value="UniProtKB-SubCell"/>
</dbReference>
<accession>A0A0F9SDB2</accession>
<dbReference type="GO" id="GO:0008237">
    <property type="term" value="F:metallopeptidase activity"/>
    <property type="evidence" value="ECO:0007669"/>
    <property type="project" value="UniProtKB-KW"/>
</dbReference>